<dbReference type="PANTHER" id="PTHR13678:SF2">
    <property type="entry name" value="VACUOLAR PROTEIN SORTING-ASSOCIATED PROTEIN 37A"/>
    <property type="match status" value="1"/>
</dbReference>
<comment type="caution">
    <text evidence="8">The sequence shown here is derived from an EMBL/GenBank/DDBJ whole genome shotgun (WGS) entry which is preliminary data.</text>
</comment>
<reference evidence="8" key="1">
    <citation type="journal article" date="2020" name="New Phytol.">
        <title>Comparative genomics reveals dynamic genome evolution in host specialist ectomycorrhizal fungi.</title>
        <authorList>
            <person name="Lofgren L.A."/>
            <person name="Nguyen N.H."/>
            <person name="Vilgalys R."/>
            <person name="Ruytinx J."/>
            <person name="Liao H.L."/>
            <person name="Branco S."/>
            <person name="Kuo A."/>
            <person name="LaButti K."/>
            <person name="Lipzen A."/>
            <person name="Andreopoulos W."/>
            <person name="Pangilinan J."/>
            <person name="Riley R."/>
            <person name="Hundley H."/>
            <person name="Na H."/>
            <person name="Barry K."/>
            <person name="Grigoriev I.V."/>
            <person name="Stajich J.E."/>
            <person name="Kennedy P.G."/>
        </authorList>
    </citation>
    <scope>NUCLEOTIDE SEQUENCE</scope>
    <source>
        <strain evidence="8">S12</strain>
    </source>
</reference>
<feature type="domain" description="VPS37 C-terminal" evidence="7">
    <location>
        <begin position="87"/>
        <end position="181"/>
    </location>
</feature>
<dbReference type="GO" id="GO:0043162">
    <property type="term" value="P:ubiquitin-dependent protein catabolic process via the multivesicular body sorting pathway"/>
    <property type="evidence" value="ECO:0007669"/>
    <property type="project" value="UniProtKB-ARBA"/>
</dbReference>
<keyword evidence="3 6" id="KW-0813">Transport</keyword>
<keyword evidence="4" id="KW-0967">Endosome</keyword>
<evidence type="ECO:0000256" key="6">
    <source>
        <dbReference type="PROSITE-ProRule" id="PRU00646"/>
    </source>
</evidence>
<dbReference type="EMBL" id="JABBWE010000071">
    <property type="protein sequence ID" value="KAG1788158.1"/>
    <property type="molecule type" value="Genomic_DNA"/>
</dbReference>
<dbReference type="InterPro" id="IPR009851">
    <property type="entry name" value="Mod_r"/>
</dbReference>
<evidence type="ECO:0000259" key="7">
    <source>
        <dbReference type="PROSITE" id="PS51314"/>
    </source>
</evidence>
<proteinExistence type="inferred from homology"/>
<dbReference type="GeneID" id="64592307"/>
<comment type="subcellular location">
    <subcellularLocation>
        <location evidence="1">Endosome</location>
    </subcellularLocation>
</comment>
<evidence type="ECO:0000256" key="5">
    <source>
        <dbReference type="ARBA" id="ARBA00022927"/>
    </source>
</evidence>
<evidence type="ECO:0000256" key="4">
    <source>
        <dbReference type="ARBA" id="ARBA00022753"/>
    </source>
</evidence>
<dbReference type="OrthoDB" id="10260857at2759"/>
<dbReference type="Proteomes" id="UP000719766">
    <property type="component" value="Unassembled WGS sequence"/>
</dbReference>
<keyword evidence="5 6" id="KW-0653">Protein transport</keyword>
<dbReference type="Pfam" id="PF07200">
    <property type="entry name" value="Mod_r"/>
    <property type="match status" value="1"/>
</dbReference>
<evidence type="ECO:0000256" key="2">
    <source>
        <dbReference type="ARBA" id="ARBA00007617"/>
    </source>
</evidence>
<dbReference type="GO" id="GO:0006612">
    <property type="term" value="P:protein targeting to membrane"/>
    <property type="evidence" value="ECO:0007669"/>
    <property type="project" value="TreeGrafter"/>
</dbReference>
<sequence length="181" mass="21204">MAATPLMNEFPELAYLTREDLEDILNDPAYFQSIFHSLRQVKELYQAQTELGMANEAIAQTNLSLQDRLYELRTETKEAFDNAKSMESRWKDLEREQREVYQRFDPQFLLLRLRHATTAQDDASEALASSFVQSSPSPSLVNDASDVDEFIREFRELRKIYHKRLMWGDRWASGQVSWEDG</sequence>
<dbReference type="PROSITE" id="PS51314">
    <property type="entry name" value="VPS37_C"/>
    <property type="match status" value="1"/>
</dbReference>
<gene>
    <name evidence="8" type="ORF">HD556DRAFT_1245600</name>
</gene>
<evidence type="ECO:0000256" key="1">
    <source>
        <dbReference type="ARBA" id="ARBA00004177"/>
    </source>
</evidence>
<evidence type="ECO:0000313" key="9">
    <source>
        <dbReference type="Proteomes" id="UP000719766"/>
    </source>
</evidence>
<name>A0A9P7DDA3_9AGAM</name>
<dbReference type="AlphaFoldDB" id="A0A9P7DDA3"/>
<dbReference type="GO" id="GO:0000813">
    <property type="term" value="C:ESCRT I complex"/>
    <property type="evidence" value="ECO:0007669"/>
    <property type="project" value="UniProtKB-ARBA"/>
</dbReference>
<dbReference type="RefSeq" id="XP_041155435.1">
    <property type="nucleotide sequence ID" value="XM_041298543.1"/>
</dbReference>
<organism evidence="8 9">
    <name type="scientific">Suillus plorans</name>
    <dbReference type="NCBI Taxonomy" id="116603"/>
    <lineage>
        <taxon>Eukaryota</taxon>
        <taxon>Fungi</taxon>
        <taxon>Dikarya</taxon>
        <taxon>Basidiomycota</taxon>
        <taxon>Agaricomycotina</taxon>
        <taxon>Agaricomycetes</taxon>
        <taxon>Agaricomycetidae</taxon>
        <taxon>Boletales</taxon>
        <taxon>Suillineae</taxon>
        <taxon>Suillaceae</taxon>
        <taxon>Suillus</taxon>
    </lineage>
</organism>
<dbReference type="SUPFAM" id="SSF140111">
    <property type="entry name" value="Endosomal sorting complex assembly domain"/>
    <property type="match status" value="1"/>
</dbReference>
<dbReference type="GO" id="GO:0006623">
    <property type="term" value="P:protein targeting to vacuole"/>
    <property type="evidence" value="ECO:0007669"/>
    <property type="project" value="TreeGrafter"/>
</dbReference>
<evidence type="ECO:0000313" key="8">
    <source>
        <dbReference type="EMBL" id="KAG1788158.1"/>
    </source>
</evidence>
<comment type="similarity">
    <text evidence="2">Belongs to the VPS37 family.</text>
</comment>
<keyword evidence="9" id="KW-1185">Reference proteome</keyword>
<dbReference type="InterPro" id="IPR037202">
    <property type="entry name" value="ESCRT_assembly_dom"/>
</dbReference>
<dbReference type="Gene3D" id="1.10.287.660">
    <property type="entry name" value="Helix hairpin bin"/>
    <property type="match status" value="1"/>
</dbReference>
<dbReference type="PANTHER" id="PTHR13678">
    <property type="entry name" value="VACUOLAR PROTEIN SORTING-ASSOCIATED PROTEIN 37"/>
    <property type="match status" value="1"/>
</dbReference>
<evidence type="ECO:0000256" key="3">
    <source>
        <dbReference type="ARBA" id="ARBA00022448"/>
    </source>
</evidence>
<dbReference type="InterPro" id="IPR029012">
    <property type="entry name" value="Helix_hairpin_bin_sf"/>
</dbReference>
<protein>
    <recommendedName>
        <fullName evidence="7">VPS37 C-terminal domain-containing protein</fullName>
    </recommendedName>
</protein>
<accession>A0A9P7DDA3</accession>